<feature type="chain" id="PRO_5003495442" description="Fibronectin type-III domain-containing protein" evidence="1">
    <location>
        <begin position="29"/>
        <end position="163"/>
    </location>
</feature>
<feature type="signal peptide" evidence="1">
    <location>
        <begin position="1"/>
        <end position="28"/>
    </location>
</feature>
<dbReference type="Proteomes" id="UP000006023">
    <property type="component" value="Unassembled WGS sequence"/>
</dbReference>
<comment type="caution">
    <text evidence="2">The sequence shown here is derived from an EMBL/GenBank/DDBJ whole genome shotgun (WGS) entry which is preliminary data.</text>
</comment>
<sequence>MIRKLITAWTTLLLALGIVAGLAGPAGAIPNLDPKQQVGQCKYCQVNPNVVSVYRAEITVWSKSVPAIKVYKAVEVPGNADGGDFGPVYNRTLIPGNWPYKIVPPTINPNTKHFVFTINGLKPGQLYSVSVRQTEYNEAGWHEFSVSRTNPVHRATVQGFQLN</sequence>
<dbReference type="AlphaFoldDB" id="G7GSP6"/>
<gene>
    <name evidence="2" type="ORF">GOAMR_56_00520</name>
</gene>
<keyword evidence="1" id="KW-0732">Signal</keyword>
<keyword evidence="3" id="KW-1185">Reference proteome</keyword>
<dbReference type="STRING" id="1075090.GOAMR_56_00520"/>
<protein>
    <recommendedName>
        <fullName evidence="4">Fibronectin type-III domain-containing protein</fullName>
    </recommendedName>
</protein>
<evidence type="ECO:0000256" key="1">
    <source>
        <dbReference type="SAM" id="SignalP"/>
    </source>
</evidence>
<proteinExistence type="predicted"/>
<evidence type="ECO:0000313" key="2">
    <source>
        <dbReference type="EMBL" id="GAB06621.1"/>
    </source>
</evidence>
<evidence type="ECO:0000313" key="3">
    <source>
        <dbReference type="Proteomes" id="UP000006023"/>
    </source>
</evidence>
<accession>G7GSP6</accession>
<organism evidence="2 3">
    <name type="scientific">Gordonia amarae NBRC 15530</name>
    <dbReference type="NCBI Taxonomy" id="1075090"/>
    <lineage>
        <taxon>Bacteria</taxon>
        <taxon>Bacillati</taxon>
        <taxon>Actinomycetota</taxon>
        <taxon>Actinomycetes</taxon>
        <taxon>Mycobacteriales</taxon>
        <taxon>Gordoniaceae</taxon>
        <taxon>Gordonia</taxon>
    </lineage>
</organism>
<dbReference type="EMBL" id="BAED01000056">
    <property type="protein sequence ID" value="GAB06621.1"/>
    <property type="molecule type" value="Genomic_DNA"/>
</dbReference>
<evidence type="ECO:0008006" key="4">
    <source>
        <dbReference type="Google" id="ProtNLM"/>
    </source>
</evidence>
<reference evidence="2 3" key="1">
    <citation type="submission" date="2011-11" db="EMBL/GenBank/DDBJ databases">
        <title>Whole genome shotgun sequence of Gordonia amarae NBRC 15530.</title>
        <authorList>
            <person name="Takarada H."/>
            <person name="Hosoyama A."/>
            <person name="Tsuchikane K."/>
            <person name="Katsumata H."/>
            <person name="Yamazaki S."/>
            <person name="Fujita N."/>
        </authorList>
    </citation>
    <scope>NUCLEOTIDE SEQUENCE [LARGE SCALE GENOMIC DNA]</scope>
    <source>
        <strain evidence="2 3">NBRC 15530</strain>
    </source>
</reference>
<name>G7GSP6_9ACTN</name>